<keyword evidence="2" id="KW-1185">Reference proteome</keyword>
<gene>
    <name evidence="1" type="ORF">ADUPG1_002456</name>
</gene>
<evidence type="ECO:0000313" key="2">
    <source>
        <dbReference type="Proteomes" id="UP001057375"/>
    </source>
</evidence>
<evidence type="ECO:0000313" key="1">
    <source>
        <dbReference type="EMBL" id="GKT33332.1"/>
    </source>
</evidence>
<organism evidence="1 2">
    <name type="scientific">Aduncisulcus paluster</name>
    <dbReference type="NCBI Taxonomy" id="2918883"/>
    <lineage>
        <taxon>Eukaryota</taxon>
        <taxon>Metamonada</taxon>
        <taxon>Carpediemonas-like organisms</taxon>
        <taxon>Aduncisulcus</taxon>
    </lineage>
</organism>
<accession>A0ABQ5KLH1</accession>
<dbReference type="EMBL" id="BQXS01002874">
    <property type="protein sequence ID" value="GKT33332.1"/>
    <property type="molecule type" value="Genomic_DNA"/>
</dbReference>
<feature type="non-terminal residue" evidence="1">
    <location>
        <position position="52"/>
    </location>
</feature>
<comment type="caution">
    <text evidence="1">The sequence shown here is derived from an EMBL/GenBank/DDBJ whole genome shotgun (WGS) entry which is preliminary data.</text>
</comment>
<proteinExistence type="predicted"/>
<reference evidence="1" key="1">
    <citation type="submission" date="2022-03" db="EMBL/GenBank/DDBJ databases">
        <title>Draft genome sequence of Aduncisulcus paluster, a free-living microaerophilic Fornicata.</title>
        <authorList>
            <person name="Yuyama I."/>
            <person name="Kume K."/>
            <person name="Tamura T."/>
            <person name="Inagaki Y."/>
            <person name="Hashimoto T."/>
        </authorList>
    </citation>
    <scope>NUCLEOTIDE SEQUENCE</scope>
    <source>
        <strain evidence="1">NY0171</strain>
    </source>
</reference>
<name>A0ABQ5KLH1_9EUKA</name>
<dbReference type="Proteomes" id="UP001057375">
    <property type="component" value="Unassembled WGS sequence"/>
</dbReference>
<sequence length="52" mass="5860">MKDAACNKQAASCFGWESLQIFQGCYDFFRLETFGVVRISEMVCHGSIGFDD</sequence>
<protein>
    <submittedName>
        <fullName evidence="1">Uncharacterized protein</fullName>
    </submittedName>
</protein>